<gene>
    <name evidence="1" type="ORF">WI372_10400</name>
</gene>
<sequence length="313" mass="31211">MVITPTERTLIEGESANWSATLLSADGDPLSGRSIVWSATNPSVVELSGAVGSTMSVEGVATGTTTLRASAEGHTATANIQVIPGPSIALSRTELPIAGRQGAQAPPENVGIGNGGNGVLSGLSTRVVYPDDGARGWLGVGLNGTTAPTSMTVIASAVTLQPGRYEASIEVTSPSAGGLVATLPVTFEVTPPPPIIALESDAVGLSSSVLNPVPATAEVGIENAGAGTLDGLSVSIQYSSGDSGGWLSATLESTEAPTTLRVSAVALGLRPGDYAARVAVSAPGALESPVYLDVTFRVASPDVRDESPEGGPS</sequence>
<dbReference type="EMBL" id="JBBHLI010000005">
    <property type="protein sequence ID" value="MEK9501386.1"/>
    <property type="molecule type" value="Genomic_DNA"/>
</dbReference>
<comment type="caution">
    <text evidence="1">The sequence shown here is derived from an EMBL/GenBank/DDBJ whole genome shotgun (WGS) entry which is preliminary data.</text>
</comment>
<evidence type="ECO:0008006" key="3">
    <source>
        <dbReference type="Google" id="ProtNLM"/>
    </source>
</evidence>
<keyword evidence="2" id="KW-1185">Reference proteome</keyword>
<evidence type="ECO:0000313" key="2">
    <source>
        <dbReference type="Proteomes" id="UP001484239"/>
    </source>
</evidence>
<dbReference type="RefSeq" id="WP_405286863.1">
    <property type="nucleotide sequence ID" value="NZ_JBBHLI010000005.1"/>
</dbReference>
<organism evidence="1 2">
    <name type="scientific">Gaopeijia maritima</name>
    <dbReference type="NCBI Taxonomy" id="3119007"/>
    <lineage>
        <taxon>Bacteria</taxon>
        <taxon>Pseudomonadati</taxon>
        <taxon>Gemmatimonadota</taxon>
        <taxon>Longimicrobiia</taxon>
        <taxon>Gaopeijiales</taxon>
        <taxon>Gaopeijiaceae</taxon>
        <taxon>Gaopeijia</taxon>
    </lineage>
</organism>
<reference evidence="1 2" key="1">
    <citation type="submission" date="2024-02" db="EMBL/GenBank/DDBJ databases">
        <title>A novel Gemmatimonadota bacterium.</title>
        <authorList>
            <person name="Du Z.-J."/>
            <person name="Ye Y.-Q."/>
        </authorList>
    </citation>
    <scope>NUCLEOTIDE SEQUENCE [LARGE SCALE GENOMIC DNA]</scope>
    <source>
        <strain evidence="1 2">DH-20</strain>
    </source>
</reference>
<name>A0ABU9E9G6_9BACT</name>
<dbReference type="Gene3D" id="2.60.40.1080">
    <property type="match status" value="1"/>
</dbReference>
<evidence type="ECO:0000313" key="1">
    <source>
        <dbReference type="EMBL" id="MEK9501386.1"/>
    </source>
</evidence>
<proteinExistence type="predicted"/>
<accession>A0ABU9E9G6</accession>
<protein>
    <recommendedName>
        <fullName evidence="3">BIG2 domain-containing protein</fullName>
    </recommendedName>
</protein>
<dbReference type="Proteomes" id="UP001484239">
    <property type="component" value="Unassembled WGS sequence"/>
</dbReference>